<evidence type="ECO:0000256" key="2">
    <source>
        <dbReference type="ARBA" id="ARBA00022511"/>
    </source>
</evidence>
<dbReference type="SUPFAM" id="SSF47836">
    <property type="entry name" value="Retroviral matrix proteins"/>
    <property type="match status" value="1"/>
</dbReference>
<sequence>MGHLLLLVGWPRNGAFTIDIILQVKALVFQPGPNGHLDQVPYIIVWEDLAKNPPPWIKCFIPSQGGPGRDPHSLPAPLPQFPSPSLGLLPSPLCPTPNAPLGGPYLSLRSLSSDPRLYGGRGATPRFTPARRSPPLSARARGRVGRVWTSQAFPLRSAGGQMQYWPFSASDLYNGKTHNPTFSQDPQALTGLIESILLTHQPTRDDRQQLPQTLLRGRTGGRPGCLMRLRMFSPWFARPGTTTLLLVGSGSVSIARYS</sequence>
<dbReference type="InterPro" id="IPR010999">
    <property type="entry name" value="Retrovr_matrix"/>
</dbReference>
<dbReference type="Pfam" id="PF01140">
    <property type="entry name" value="Gag_MA"/>
    <property type="match status" value="1"/>
</dbReference>
<reference evidence="8" key="1">
    <citation type="submission" date="2020-12" db="EMBL/GenBank/DDBJ databases">
        <authorList>
            <consortium name="Molecular Ecology Group"/>
        </authorList>
    </citation>
    <scope>NUCLEOTIDE SEQUENCE</scope>
    <source>
        <strain evidence="8">TBG_1078</strain>
    </source>
</reference>
<evidence type="ECO:0000256" key="1">
    <source>
        <dbReference type="ARBA" id="ARBA00004165"/>
    </source>
</evidence>
<name>A0A811Y5P9_NYCPR</name>
<keyword evidence="9" id="KW-1185">Reference proteome</keyword>
<dbReference type="InterPro" id="IPR036946">
    <property type="entry name" value="G_retro_matrix_sf"/>
</dbReference>
<evidence type="ECO:0000256" key="5">
    <source>
        <dbReference type="SAM" id="MobiDB-lite"/>
    </source>
</evidence>
<feature type="domain" description="Gamma-retroviral matrix protein" evidence="6">
    <location>
        <begin position="7"/>
        <end position="67"/>
    </location>
</feature>
<accession>A0A811Y5P9</accession>
<feature type="region of interest" description="Disordered" evidence="5">
    <location>
        <begin position="121"/>
        <end position="141"/>
    </location>
</feature>
<dbReference type="InterPro" id="IPR003036">
    <property type="entry name" value="Gag_P30"/>
</dbReference>
<dbReference type="InterPro" id="IPR000840">
    <property type="entry name" value="G_retro_matrix"/>
</dbReference>
<dbReference type="PANTHER" id="PTHR33166">
    <property type="entry name" value="GAG_P30 DOMAIN-CONTAINING PROTEIN"/>
    <property type="match status" value="1"/>
</dbReference>
<feature type="compositionally biased region" description="Low complexity" evidence="5">
    <location>
        <begin position="130"/>
        <end position="139"/>
    </location>
</feature>
<evidence type="ECO:0000313" key="9">
    <source>
        <dbReference type="Proteomes" id="UP000645828"/>
    </source>
</evidence>
<evidence type="ECO:0000256" key="3">
    <source>
        <dbReference type="ARBA" id="ARBA00022870"/>
    </source>
</evidence>
<gene>
    <name evidence="8" type="ORF">NYPRO_LOCUS5032</name>
</gene>
<keyword evidence="2" id="KW-1032">Host cell membrane</keyword>
<evidence type="ECO:0000256" key="4">
    <source>
        <dbReference type="ARBA" id="ARBA00023136"/>
    </source>
</evidence>
<evidence type="ECO:0000259" key="7">
    <source>
        <dbReference type="Pfam" id="PF02093"/>
    </source>
</evidence>
<feature type="domain" description="Core shell protein Gag P30" evidence="7">
    <location>
        <begin position="170"/>
        <end position="218"/>
    </location>
</feature>
<protein>
    <submittedName>
        <fullName evidence="8">(raccoon dog) hypothetical protein</fullName>
    </submittedName>
</protein>
<proteinExistence type="predicted"/>
<dbReference type="Gene3D" id="1.10.150.180">
    <property type="entry name" value="Gamma-retroviral matrix domain"/>
    <property type="match status" value="1"/>
</dbReference>
<dbReference type="Gene3D" id="1.10.375.10">
    <property type="entry name" value="Human Immunodeficiency Virus Type 1 Capsid Protein"/>
    <property type="match status" value="1"/>
</dbReference>
<dbReference type="Proteomes" id="UP000645828">
    <property type="component" value="Unassembled WGS sequence"/>
</dbReference>
<dbReference type="EMBL" id="CAJHUB010000665">
    <property type="protein sequence ID" value="CAD7672237.1"/>
    <property type="molecule type" value="Genomic_DNA"/>
</dbReference>
<dbReference type="InterPro" id="IPR008919">
    <property type="entry name" value="Retrov_capsid_N"/>
</dbReference>
<dbReference type="GO" id="GO:0019068">
    <property type="term" value="P:virion assembly"/>
    <property type="evidence" value="ECO:0007669"/>
    <property type="project" value="InterPro"/>
</dbReference>
<comment type="subcellular location">
    <subcellularLocation>
        <location evidence="1">Host cell membrane</location>
    </subcellularLocation>
</comment>
<dbReference type="Pfam" id="PF02093">
    <property type="entry name" value="Gag_p30"/>
    <property type="match status" value="1"/>
</dbReference>
<organism evidence="8 9">
    <name type="scientific">Nyctereutes procyonoides</name>
    <name type="common">Raccoon dog</name>
    <name type="synonym">Canis procyonoides</name>
    <dbReference type="NCBI Taxonomy" id="34880"/>
    <lineage>
        <taxon>Eukaryota</taxon>
        <taxon>Metazoa</taxon>
        <taxon>Chordata</taxon>
        <taxon>Craniata</taxon>
        <taxon>Vertebrata</taxon>
        <taxon>Euteleostomi</taxon>
        <taxon>Mammalia</taxon>
        <taxon>Eutheria</taxon>
        <taxon>Laurasiatheria</taxon>
        <taxon>Carnivora</taxon>
        <taxon>Caniformia</taxon>
        <taxon>Canidae</taxon>
        <taxon>Nyctereutes</taxon>
    </lineage>
</organism>
<comment type="caution">
    <text evidence="8">The sequence shown here is derived from an EMBL/GenBank/DDBJ whole genome shotgun (WGS) entry which is preliminary data.</text>
</comment>
<evidence type="ECO:0000313" key="8">
    <source>
        <dbReference type="EMBL" id="CAD7672237.1"/>
    </source>
</evidence>
<keyword evidence="4" id="KW-0472">Membrane</keyword>
<keyword evidence="3" id="KW-1043">Host membrane</keyword>
<evidence type="ECO:0000259" key="6">
    <source>
        <dbReference type="Pfam" id="PF01140"/>
    </source>
</evidence>
<dbReference type="AlphaFoldDB" id="A0A811Y5P9"/>
<dbReference type="InterPro" id="IPR050462">
    <property type="entry name" value="Retroviral_Gag-Pol_poly"/>
</dbReference>
<dbReference type="SUPFAM" id="SSF47943">
    <property type="entry name" value="Retrovirus capsid protein, N-terminal core domain"/>
    <property type="match status" value="1"/>
</dbReference>